<dbReference type="Gene3D" id="3.50.30.80">
    <property type="entry name" value="IlvD/EDD C-terminal domain-like"/>
    <property type="match status" value="1"/>
</dbReference>
<dbReference type="SUPFAM" id="SSF143975">
    <property type="entry name" value="IlvD/EDD N-terminal domain-like"/>
    <property type="match status" value="1"/>
</dbReference>
<sequence length="609" mass="65046">MPMYRSRTSTHGRNMAGARGLWRATGMTDDDFGKPIIAIVNSFTQFVPGHVHLKDLGQMVAREVEAAGGVAKEFNTIAVDDGIAMGHDGMLYSLPSREIIADSVEYMVNAHCADAMVCISNCDKITPGMLMAAMRLNIPVVFVSGGPMEAGKVIWEGKEKALDLVDAMVAAADESYSDEQVAAIERSACPTCGSCSGMFTANSMNCLTEALGLSLPGNGSTLATHADRKRLFIEAGHLVVDLCKRYYERDDASVLPRNIATRTAFENAMSLDIAMGGSTNTVLHLLAAAHEGEVGFHMSDIDHLSRKVPVLCKVAPAKDDVHMEDVHRAGGIMSILGELDRAGLLNTTVGTVHSPTLADALERWDVKRTDSEAVHDFFRAAPGGVPTQTAFSQDRRYDSVDLDRETGVIRSAEHAFSQDGGLAVLYGNLAEEGCIVKTAGVDESILTFTGPAHIFESQDDAVSGILTGKVKEGEVVLIRYEGPRGGPGMQEMLYPTSYLKSKGLGKACALVTDGRFSGGSSGLSIGHVSPEAAEGGLIGLVEQGDMIEIDIPNRKIHLAVDDALLAERRELQDEKGWAPAKPRKRKVSTALKAYAKLTTSAAKGAVRQL</sequence>
<comment type="caution">
    <text evidence="18">The sequence shown here is derived from an EMBL/GenBank/DDBJ whole genome shotgun (WGS) entry which is preliminary data.</text>
</comment>
<name>A0ABY2WW50_9RHOB</name>
<evidence type="ECO:0000313" key="19">
    <source>
        <dbReference type="Proteomes" id="UP001193035"/>
    </source>
</evidence>
<dbReference type="PROSITE" id="PS00887">
    <property type="entry name" value="ILVD_EDD_2"/>
    <property type="match status" value="1"/>
</dbReference>
<reference evidence="18 19" key="1">
    <citation type="submission" date="2019-05" db="EMBL/GenBank/DDBJ databases">
        <title>Ruegeria sp. nov., isolated from tidal flat.</title>
        <authorList>
            <person name="Kim W."/>
        </authorList>
    </citation>
    <scope>NUCLEOTIDE SEQUENCE [LARGE SCALE GENOMIC DNA]</scope>
    <source>
        <strain evidence="18 19">CAU 1488</strain>
    </source>
</reference>
<comment type="pathway">
    <text evidence="12 15">Amino-acid biosynthesis; L-valine biosynthesis; L-valine from pyruvate: step 3/4.</text>
</comment>
<comment type="catalytic activity">
    <reaction evidence="11">
        <text>(2R)-2,3-dihydroxy-3-methylbutanoate = 3-methyl-2-oxobutanoate + H2O</text>
        <dbReference type="Rhea" id="RHEA:24809"/>
        <dbReference type="ChEBI" id="CHEBI:11851"/>
        <dbReference type="ChEBI" id="CHEBI:15377"/>
        <dbReference type="ChEBI" id="CHEBI:49072"/>
        <dbReference type="EC" id="4.2.1.9"/>
    </reaction>
    <physiologicalReaction direction="left-to-right" evidence="11">
        <dbReference type="Rhea" id="RHEA:24810"/>
    </physiologicalReaction>
</comment>
<dbReference type="HAMAP" id="MF_00012">
    <property type="entry name" value="IlvD"/>
    <property type="match status" value="1"/>
</dbReference>
<gene>
    <name evidence="15 18" type="primary">ilvD</name>
    <name evidence="18" type="ORF">FGK63_12770</name>
</gene>
<feature type="binding site" evidence="15">
    <location>
        <position position="123"/>
    </location>
    <ligand>
        <name>Mg(2+)</name>
        <dbReference type="ChEBI" id="CHEBI:18420"/>
    </ligand>
</feature>
<dbReference type="EMBL" id="VCPD01000004">
    <property type="protein sequence ID" value="TMV06984.1"/>
    <property type="molecule type" value="Genomic_DNA"/>
</dbReference>
<evidence type="ECO:0000256" key="7">
    <source>
        <dbReference type="ARBA" id="ARBA00023004"/>
    </source>
</evidence>
<comment type="cofactor">
    <cofactor evidence="1 15">
        <name>Mg(2+)</name>
        <dbReference type="ChEBI" id="CHEBI:18420"/>
    </cofactor>
</comment>
<dbReference type="NCBIfam" id="NF009103">
    <property type="entry name" value="PRK12448.1"/>
    <property type="match status" value="1"/>
</dbReference>
<dbReference type="RefSeq" id="WP_138842809.1">
    <property type="nucleotide sequence ID" value="NZ_VCPD01000004.1"/>
</dbReference>
<dbReference type="InterPro" id="IPR004404">
    <property type="entry name" value="DihydroxyA_deHydtase"/>
</dbReference>
<dbReference type="InterPro" id="IPR042096">
    <property type="entry name" value="Dihydro-acid_dehy_C"/>
</dbReference>
<accession>A0ABY2WW50</accession>
<evidence type="ECO:0000256" key="4">
    <source>
        <dbReference type="ARBA" id="ARBA00022714"/>
    </source>
</evidence>
<comment type="pathway">
    <text evidence="13 15">Amino-acid biosynthesis; L-isoleucine biosynthesis; L-isoleucine from 2-oxobutanoate: step 3/4.</text>
</comment>
<keyword evidence="3 15" id="KW-0028">Amino-acid biosynthesis</keyword>
<dbReference type="InterPro" id="IPR056740">
    <property type="entry name" value="ILV_EDD_C"/>
</dbReference>
<dbReference type="GO" id="GO:0004160">
    <property type="term" value="F:dihydroxy-acid dehydratase activity"/>
    <property type="evidence" value="ECO:0007669"/>
    <property type="project" value="UniProtKB-EC"/>
</dbReference>
<dbReference type="EC" id="4.2.1.9" evidence="14 15"/>
<comment type="subunit">
    <text evidence="15">Homodimer.</text>
</comment>
<dbReference type="PROSITE" id="PS00886">
    <property type="entry name" value="ILVD_EDD_1"/>
    <property type="match status" value="1"/>
</dbReference>
<evidence type="ECO:0000256" key="8">
    <source>
        <dbReference type="ARBA" id="ARBA00023014"/>
    </source>
</evidence>
<evidence type="ECO:0000256" key="15">
    <source>
        <dbReference type="HAMAP-Rule" id="MF_00012"/>
    </source>
</evidence>
<keyword evidence="6 15" id="KW-0460">Magnesium</keyword>
<feature type="domain" description="Dihydroxy-acid/6-phosphogluconate dehydratase C-terminal" evidence="17">
    <location>
        <begin position="408"/>
        <end position="605"/>
    </location>
</feature>
<feature type="binding site" evidence="15">
    <location>
        <position position="491"/>
    </location>
    <ligand>
        <name>Mg(2+)</name>
        <dbReference type="ChEBI" id="CHEBI:18420"/>
    </ligand>
</feature>
<evidence type="ECO:0000256" key="6">
    <source>
        <dbReference type="ARBA" id="ARBA00022842"/>
    </source>
</evidence>
<evidence type="ECO:0000256" key="10">
    <source>
        <dbReference type="ARBA" id="ARBA00023304"/>
    </source>
</evidence>
<evidence type="ECO:0000256" key="11">
    <source>
        <dbReference type="ARBA" id="ARBA00029304"/>
    </source>
</evidence>
<dbReference type="PANTHER" id="PTHR43661">
    <property type="entry name" value="D-XYLONATE DEHYDRATASE"/>
    <property type="match status" value="1"/>
</dbReference>
<keyword evidence="5 15" id="KW-0479">Metal-binding</keyword>
<keyword evidence="19" id="KW-1185">Reference proteome</keyword>
<feature type="active site" description="Proton acceptor" evidence="15">
    <location>
        <position position="517"/>
    </location>
</feature>
<protein>
    <recommendedName>
        <fullName evidence="14 15">Dihydroxy-acid dehydratase</fullName>
        <shortName evidence="15">DAD</shortName>
        <ecNumber evidence="14 15">4.2.1.9</ecNumber>
    </recommendedName>
</protein>
<evidence type="ECO:0000256" key="14">
    <source>
        <dbReference type="ARBA" id="ARBA00029490"/>
    </source>
</evidence>
<evidence type="ECO:0000256" key="3">
    <source>
        <dbReference type="ARBA" id="ARBA00022605"/>
    </source>
</evidence>
<organism evidence="18 19">
    <name type="scientific">Ruegeria sediminis</name>
    <dbReference type="NCBI Taxonomy" id="2583820"/>
    <lineage>
        <taxon>Bacteria</taxon>
        <taxon>Pseudomonadati</taxon>
        <taxon>Pseudomonadota</taxon>
        <taxon>Alphaproteobacteria</taxon>
        <taxon>Rhodobacterales</taxon>
        <taxon>Roseobacteraceae</taxon>
        <taxon>Ruegeria</taxon>
    </lineage>
</organism>
<dbReference type="InterPro" id="IPR000581">
    <property type="entry name" value="ILV_EDD_N"/>
</dbReference>
<keyword evidence="9 15" id="KW-0456">Lyase</keyword>
<feature type="domain" description="Dihydroxy-acid/6-phosphogluconate dehydratase N-terminal" evidence="16">
    <location>
        <begin position="34"/>
        <end position="359"/>
    </location>
</feature>
<evidence type="ECO:0000256" key="13">
    <source>
        <dbReference type="ARBA" id="ARBA00029437"/>
    </source>
</evidence>
<comment type="cofactor">
    <cofactor evidence="15">
        <name>[2Fe-2S] cluster</name>
        <dbReference type="ChEBI" id="CHEBI:190135"/>
    </cofactor>
    <text evidence="15">Binds 1 [2Fe-2S] cluster per subunit. This cluster acts as a Lewis acid cofactor.</text>
</comment>
<dbReference type="Pfam" id="PF00920">
    <property type="entry name" value="ILVD_EDD_N"/>
    <property type="match status" value="1"/>
</dbReference>
<evidence type="ECO:0000259" key="16">
    <source>
        <dbReference type="Pfam" id="PF00920"/>
    </source>
</evidence>
<comment type="function">
    <text evidence="15">Functions in the biosynthesis of branched-chain amino acids. Catalyzes the dehydration of (2R,3R)-2,3-dihydroxy-3-methylpentanoate (2,3-dihydroxy-3-methylvalerate) into 2-oxo-3-methylpentanoate (2-oxo-3-methylvalerate) and of (2R)-2,3-dihydroxy-3-methylbutanoate (2,3-dihydroxyisovalerate) into 2-oxo-3-methylbutanoate (2-oxoisovalerate), the penultimate precursor to L-isoleucine and L-valine, respectively.</text>
</comment>
<comment type="catalytic activity">
    <reaction evidence="15">
        <text>(2R,3R)-2,3-dihydroxy-3-methylpentanoate = (S)-3-methyl-2-oxopentanoate + H2O</text>
        <dbReference type="Rhea" id="RHEA:27694"/>
        <dbReference type="ChEBI" id="CHEBI:15377"/>
        <dbReference type="ChEBI" id="CHEBI:35146"/>
        <dbReference type="ChEBI" id="CHEBI:49258"/>
        <dbReference type="EC" id="4.2.1.9"/>
    </reaction>
</comment>
<feature type="modified residue" description="N6-carboxylysine" evidence="15">
    <location>
        <position position="124"/>
    </location>
</feature>
<proteinExistence type="inferred from homology"/>
<evidence type="ECO:0000259" key="17">
    <source>
        <dbReference type="Pfam" id="PF24877"/>
    </source>
</evidence>
<keyword evidence="4 15" id="KW-0001">2Fe-2S</keyword>
<keyword evidence="10 15" id="KW-0100">Branched-chain amino acid biosynthesis</keyword>
<dbReference type="InterPro" id="IPR020558">
    <property type="entry name" value="DiOHA_6PGluconate_deHydtase_CS"/>
</dbReference>
<feature type="binding site" evidence="15">
    <location>
        <position position="81"/>
    </location>
    <ligand>
        <name>Mg(2+)</name>
        <dbReference type="ChEBI" id="CHEBI:18420"/>
    </ligand>
</feature>
<evidence type="ECO:0000256" key="9">
    <source>
        <dbReference type="ARBA" id="ARBA00023239"/>
    </source>
</evidence>
<evidence type="ECO:0000256" key="5">
    <source>
        <dbReference type="ARBA" id="ARBA00022723"/>
    </source>
</evidence>
<evidence type="ECO:0000256" key="12">
    <source>
        <dbReference type="ARBA" id="ARBA00029436"/>
    </source>
</evidence>
<evidence type="ECO:0000313" key="18">
    <source>
        <dbReference type="EMBL" id="TMV06984.1"/>
    </source>
</evidence>
<dbReference type="Pfam" id="PF24877">
    <property type="entry name" value="ILV_EDD_C"/>
    <property type="match status" value="1"/>
</dbReference>
<evidence type="ECO:0000256" key="1">
    <source>
        <dbReference type="ARBA" id="ARBA00001946"/>
    </source>
</evidence>
<dbReference type="InterPro" id="IPR037237">
    <property type="entry name" value="IlvD/EDD_N"/>
</dbReference>
<dbReference type="NCBIfam" id="TIGR00110">
    <property type="entry name" value="ilvD"/>
    <property type="match status" value="1"/>
</dbReference>
<comment type="caution">
    <text evidence="15">Lacks conserved residue(s) required for the propagation of feature annotation.</text>
</comment>
<feature type="binding site" description="via carbamate group" evidence="15">
    <location>
        <position position="124"/>
    </location>
    <ligand>
        <name>Mg(2+)</name>
        <dbReference type="ChEBI" id="CHEBI:18420"/>
    </ligand>
</feature>
<dbReference type="SUPFAM" id="SSF52016">
    <property type="entry name" value="LeuD/IlvD-like"/>
    <property type="match status" value="1"/>
</dbReference>
<keyword evidence="7 15" id="KW-0408">Iron</keyword>
<evidence type="ECO:0000256" key="2">
    <source>
        <dbReference type="ARBA" id="ARBA00006486"/>
    </source>
</evidence>
<dbReference type="PANTHER" id="PTHR43661:SF3">
    <property type="entry name" value="D-XYLONATE DEHYDRATASE YAGF-RELATED"/>
    <property type="match status" value="1"/>
</dbReference>
<dbReference type="Proteomes" id="UP001193035">
    <property type="component" value="Unassembled WGS sequence"/>
</dbReference>
<comment type="similarity">
    <text evidence="2 15">Belongs to the IlvD/Edd family.</text>
</comment>
<keyword evidence="8 15" id="KW-0411">Iron-sulfur</keyword>